<gene>
    <name evidence="2" type="ORF">NYPRO_LOCUS19930</name>
</gene>
<dbReference type="EMBL" id="CAJHUB010000763">
    <property type="protein sequence ID" value="CAD7687137.1"/>
    <property type="molecule type" value="Genomic_DNA"/>
</dbReference>
<dbReference type="AlphaFoldDB" id="A0A811ZEC3"/>
<reference evidence="2" key="1">
    <citation type="submission" date="2020-12" db="EMBL/GenBank/DDBJ databases">
        <authorList>
            <consortium name="Molecular Ecology Group"/>
        </authorList>
    </citation>
    <scope>NUCLEOTIDE SEQUENCE</scope>
    <source>
        <strain evidence="2">TBG_1078</strain>
    </source>
</reference>
<comment type="caution">
    <text evidence="2">The sequence shown here is derived from an EMBL/GenBank/DDBJ whole genome shotgun (WGS) entry which is preliminary data.</text>
</comment>
<proteinExistence type="predicted"/>
<accession>A0A811ZEC3</accession>
<keyword evidence="3" id="KW-1185">Reference proteome</keyword>
<name>A0A811ZEC3_NYCPR</name>
<dbReference type="Proteomes" id="UP000645828">
    <property type="component" value="Unassembled WGS sequence"/>
</dbReference>
<evidence type="ECO:0000313" key="2">
    <source>
        <dbReference type="EMBL" id="CAD7687137.1"/>
    </source>
</evidence>
<sequence length="50" mass="5541">MEEKGWKRPRIQTGELSGLRGPPRSPAGGAASISVSFNFYCLNYHLSFQV</sequence>
<feature type="region of interest" description="Disordered" evidence="1">
    <location>
        <begin position="1"/>
        <end position="27"/>
    </location>
</feature>
<evidence type="ECO:0000313" key="3">
    <source>
        <dbReference type="Proteomes" id="UP000645828"/>
    </source>
</evidence>
<organism evidence="2 3">
    <name type="scientific">Nyctereutes procyonoides</name>
    <name type="common">Raccoon dog</name>
    <name type="synonym">Canis procyonoides</name>
    <dbReference type="NCBI Taxonomy" id="34880"/>
    <lineage>
        <taxon>Eukaryota</taxon>
        <taxon>Metazoa</taxon>
        <taxon>Chordata</taxon>
        <taxon>Craniata</taxon>
        <taxon>Vertebrata</taxon>
        <taxon>Euteleostomi</taxon>
        <taxon>Mammalia</taxon>
        <taxon>Eutheria</taxon>
        <taxon>Laurasiatheria</taxon>
        <taxon>Carnivora</taxon>
        <taxon>Caniformia</taxon>
        <taxon>Canidae</taxon>
        <taxon>Nyctereutes</taxon>
    </lineage>
</organism>
<protein>
    <submittedName>
        <fullName evidence="2">(raccoon dog) hypothetical protein</fullName>
    </submittedName>
</protein>
<evidence type="ECO:0000256" key="1">
    <source>
        <dbReference type="SAM" id="MobiDB-lite"/>
    </source>
</evidence>